<keyword evidence="4" id="KW-0378">Hydrolase</keyword>
<comment type="catalytic activity">
    <reaction evidence="10">
        <text>GTP + H2O = GDP + phosphate + H(+)</text>
        <dbReference type="Rhea" id="RHEA:19669"/>
        <dbReference type="ChEBI" id="CHEBI:15377"/>
        <dbReference type="ChEBI" id="CHEBI:15378"/>
        <dbReference type="ChEBI" id="CHEBI:37565"/>
        <dbReference type="ChEBI" id="CHEBI:43474"/>
        <dbReference type="ChEBI" id="CHEBI:58189"/>
    </reaction>
    <physiologicalReaction direction="left-to-right" evidence="10">
        <dbReference type="Rhea" id="RHEA:19670"/>
    </physiologicalReaction>
</comment>
<evidence type="ECO:0000259" key="13">
    <source>
        <dbReference type="PROSITE" id="PS51715"/>
    </source>
</evidence>
<dbReference type="InterPro" id="IPR027417">
    <property type="entry name" value="P-loop_NTPase"/>
</dbReference>
<evidence type="ECO:0000256" key="4">
    <source>
        <dbReference type="ARBA" id="ARBA00022801"/>
    </source>
</evidence>
<organism evidence="14">
    <name type="scientific">Phallusia mammillata</name>
    <dbReference type="NCBI Taxonomy" id="59560"/>
    <lineage>
        <taxon>Eukaryota</taxon>
        <taxon>Metazoa</taxon>
        <taxon>Chordata</taxon>
        <taxon>Tunicata</taxon>
        <taxon>Ascidiacea</taxon>
        <taxon>Phlebobranchia</taxon>
        <taxon>Ascidiidae</taxon>
        <taxon>Phallusia</taxon>
    </lineage>
</organism>
<dbReference type="InterPro" id="IPR015894">
    <property type="entry name" value="Guanylate-bd_N"/>
</dbReference>
<protein>
    <submittedName>
        <fullName evidence="14">Atlastin-2</fullName>
    </submittedName>
</protein>
<keyword evidence="7 12" id="KW-1133">Transmembrane helix</keyword>
<feature type="transmembrane region" description="Helical" evidence="12">
    <location>
        <begin position="462"/>
        <end position="480"/>
    </location>
</feature>
<evidence type="ECO:0000313" key="14">
    <source>
        <dbReference type="EMBL" id="CAB3224320.1"/>
    </source>
</evidence>
<keyword evidence="9 12" id="KW-0472">Membrane</keyword>
<dbReference type="PANTHER" id="PTHR10751">
    <property type="entry name" value="GUANYLATE BINDING PROTEIN"/>
    <property type="match status" value="1"/>
</dbReference>
<evidence type="ECO:0000256" key="7">
    <source>
        <dbReference type="ARBA" id="ARBA00022989"/>
    </source>
</evidence>
<dbReference type="SUPFAM" id="SSF48340">
    <property type="entry name" value="Interferon-induced guanylate-binding protein 1 (GBP1), C-terminal domain"/>
    <property type="match status" value="1"/>
</dbReference>
<dbReference type="CDD" id="cd01851">
    <property type="entry name" value="GBP"/>
    <property type="match status" value="1"/>
</dbReference>
<dbReference type="InterPro" id="IPR036543">
    <property type="entry name" value="Guanylate-bd_C_sf"/>
</dbReference>
<comment type="subcellular location">
    <subcellularLocation>
        <location evidence="1">Endoplasmic reticulum membrane</location>
        <topology evidence="1">Multi-pass membrane protein</topology>
    </subcellularLocation>
</comment>
<keyword evidence="3" id="KW-0547">Nucleotide-binding</keyword>
<dbReference type="GO" id="GO:0005789">
    <property type="term" value="C:endoplasmic reticulum membrane"/>
    <property type="evidence" value="ECO:0007669"/>
    <property type="project" value="UniProtKB-SubCell"/>
</dbReference>
<dbReference type="GO" id="GO:0005525">
    <property type="term" value="F:GTP binding"/>
    <property type="evidence" value="ECO:0007669"/>
    <property type="project" value="UniProtKB-KW"/>
</dbReference>
<evidence type="ECO:0000256" key="2">
    <source>
        <dbReference type="ARBA" id="ARBA00022692"/>
    </source>
</evidence>
<evidence type="ECO:0000256" key="8">
    <source>
        <dbReference type="ARBA" id="ARBA00023134"/>
    </source>
</evidence>
<keyword evidence="2 12" id="KW-0812">Transmembrane</keyword>
<evidence type="ECO:0000256" key="3">
    <source>
        <dbReference type="ARBA" id="ARBA00022741"/>
    </source>
</evidence>
<dbReference type="FunFam" id="1.20.58.420:FF:000001">
    <property type="entry name" value="Atlastin-1 isoform 1"/>
    <property type="match status" value="1"/>
</dbReference>
<feature type="transmembrane region" description="Helical" evidence="12">
    <location>
        <begin position="532"/>
        <end position="551"/>
    </location>
</feature>
<reference evidence="14" key="1">
    <citation type="submission" date="2020-04" db="EMBL/GenBank/DDBJ databases">
        <authorList>
            <person name="Neveu A P."/>
        </authorList>
    </citation>
    <scope>NUCLEOTIDE SEQUENCE</scope>
    <source>
        <tissue evidence="14">Whole embryo</tissue>
    </source>
</reference>
<evidence type="ECO:0000256" key="5">
    <source>
        <dbReference type="ARBA" id="ARBA00022824"/>
    </source>
</evidence>
<dbReference type="FunFam" id="3.40.50.300:FF:004169">
    <property type="entry name" value="Atlastin 3"/>
    <property type="match status" value="1"/>
</dbReference>
<dbReference type="Pfam" id="PF02263">
    <property type="entry name" value="GBP"/>
    <property type="match status" value="1"/>
</dbReference>
<evidence type="ECO:0000256" key="10">
    <source>
        <dbReference type="ARBA" id="ARBA00049117"/>
    </source>
</evidence>
<evidence type="ECO:0000256" key="11">
    <source>
        <dbReference type="PROSITE-ProRule" id="PRU01052"/>
    </source>
</evidence>
<gene>
    <name evidence="14" type="primary">Atl2-006</name>
</gene>
<dbReference type="GO" id="GO:0003924">
    <property type="term" value="F:GTPase activity"/>
    <property type="evidence" value="ECO:0007669"/>
    <property type="project" value="InterPro"/>
</dbReference>
<keyword evidence="6" id="KW-0460">Magnesium</keyword>
<feature type="domain" description="GB1/RHD3-type G" evidence="13">
    <location>
        <begin position="50"/>
        <end position="296"/>
    </location>
</feature>
<keyword evidence="5" id="KW-0256">Endoplasmic reticulum</keyword>
<proteinExistence type="evidence at transcript level"/>
<feature type="transmembrane region" description="Helical" evidence="12">
    <location>
        <begin position="436"/>
        <end position="455"/>
    </location>
</feature>
<dbReference type="InterPro" id="IPR030386">
    <property type="entry name" value="G_GB1_RHD3_dom"/>
</dbReference>
<evidence type="ECO:0000256" key="12">
    <source>
        <dbReference type="SAM" id="Phobius"/>
    </source>
</evidence>
<dbReference type="SUPFAM" id="SSF52540">
    <property type="entry name" value="P-loop containing nucleoside triphosphate hydrolases"/>
    <property type="match status" value="1"/>
</dbReference>
<dbReference type="Gene3D" id="3.40.50.300">
    <property type="entry name" value="P-loop containing nucleotide triphosphate hydrolases"/>
    <property type="match status" value="1"/>
</dbReference>
<comment type="similarity">
    <text evidence="11">Belongs to the TRAFAC class dynamin-like GTPase superfamily. GB1/RHD3 GTPase family.</text>
</comment>
<dbReference type="EMBL" id="LR783158">
    <property type="protein sequence ID" value="CAB3224320.1"/>
    <property type="molecule type" value="mRNA"/>
</dbReference>
<accession>A0A6F9D7N1</accession>
<dbReference type="Gene3D" id="1.20.58.420">
    <property type="entry name" value="AHSP"/>
    <property type="match status" value="1"/>
</dbReference>
<dbReference type="PROSITE" id="PS51715">
    <property type="entry name" value="G_GB1_RHD3"/>
    <property type="match status" value="1"/>
</dbReference>
<dbReference type="AlphaFoldDB" id="A0A6F9D7N1"/>
<evidence type="ECO:0000256" key="1">
    <source>
        <dbReference type="ARBA" id="ARBA00004477"/>
    </source>
</evidence>
<evidence type="ECO:0000256" key="9">
    <source>
        <dbReference type="ARBA" id="ARBA00023136"/>
    </source>
</evidence>
<evidence type="ECO:0000256" key="6">
    <source>
        <dbReference type="ARBA" id="ARBA00022842"/>
    </source>
</evidence>
<sequence length="556" mass="62685">MVSMATFQSVEDCEDHLPKPVPIVFANENHQFELDEDAIASILLQNDVANVPVAVISVAGAFRKGKSFLLNFMLRYLSAEGKENWIGNGEDVLTGFSWRGGSDRDTTGIMMWSKVFKIKDLAGKEIALVLMDTQGAFDSSSTVKDCATIFALSTMTSSLQIYNISQNIQEDDLQHLELFTEYGRLAMEEFLEKPFQSLQFLVRDWSFPYEFPYGKDGGESLLNKRLEMTEKQHDELQRVRSHIRSCFTELSCYLMPHPGLPVATNPQFQGALNDINEEFKSCMLQLAPQLLASENIRIKQINGVNITCADLVEYFRSYIKIYSGEKLPQPKSMLQATAEANNLAAVSKSRDLYLQEMEKVCGSSCPFVNPTTLQDKHLEFQELALNLFDSTRKMGGVEFSSKYRDEVGQVINDAFTNFAKTNEAKNVFRNVRTPSVFIILIIVLYLASGLFNAIYFTSFGTICNLGLFACIASLGAWTYVTFTGDHQNIGQSLDFIADIIWENVSSFKYYLCSKTNLFCLSTVVVFSLFSDIAPWLGHWLKIALIILLFYIKVLDS</sequence>
<keyword evidence="8" id="KW-0342">GTP-binding</keyword>
<name>A0A6F9D7N1_9ASCI</name>